<dbReference type="GO" id="GO:0006310">
    <property type="term" value="P:DNA recombination"/>
    <property type="evidence" value="ECO:0007669"/>
    <property type="project" value="UniProtKB-KW"/>
</dbReference>
<reference evidence="7 8" key="1">
    <citation type="submission" date="2018-12" db="EMBL/GenBank/DDBJ databases">
        <title>Draft genome sequence of Embleya hyalina NBRC 13850T.</title>
        <authorList>
            <person name="Komaki H."/>
            <person name="Hosoyama A."/>
            <person name="Kimura A."/>
            <person name="Ichikawa N."/>
            <person name="Tamura T."/>
        </authorList>
    </citation>
    <scope>NUCLEOTIDE SEQUENCE [LARGE SCALE GENOMIC DNA]</scope>
    <source>
        <strain evidence="7 8">NBRC 13850</strain>
    </source>
</reference>
<evidence type="ECO:0000256" key="3">
    <source>
        <dbReference type="ARBA" id="ARBA00023172"/>
    </source>
</evidence>
<dbReference type="InterPro" id="IPR013762">
    <property type="entry name" value="Integrase-like_cat_sf"/>
</dbReference>
<evidence type="ECO:0000313" key="7">
    <source>
        <dbReference type="EMBL" id="GCE00448.1"/>
    </source>
</evidence>
<dbReference type="AlphaFoldDB" id="A0A401Z0T8"/>
<dbReference type="PANTHER" id="PTHR30349:SF81">
    <property type="entry name" value="TYROSINE RECOMBINASE XERC"/>
    <property type="match status" value="1"/>
</dbReference>
<dbReference type="GO" id="GO:0015074">
    <property type="term" value="P:DNA integration"/>
    <property type="evidence" value="ECO:0007669"/>
    <property type="project" value="UniProtKB-KW"/>
</dbReference>
<evidence type="ECO:0000313" key="8">
    <source>
        <dbReference type="Proteomes" id="UP000286931"/>
    </source>
</evidence>
<evidence type="ECO:0000256" key="1">
    <source>
        <dbReference type="ARBA" id="ARBA00022908"/>
    </source>
</evidence>
<dbReference type="Gene3D" id="1.10.150.130">
    <property type="match status" value="1"/>
</dbReference>
<proteinExistence type="predicted"/>
<evidence type="ECO:0000259" key="6">
    <source>
        <dbReference type="PROSITE" id="PS51900"/>
    </source>
</evidence>
<dbReference type="InterPro" id="IPR004107">
    <property type="entry name" value="Integrase_SAM-like_N"/>
</dbReference>
<keyword evidence="3" id="KW-0233">DNA recombination</keyword>
<feature type="domain" description="Core-binding (CB)" evidence="6">
    <location>
        <begin position="15"/>
        <end position="101"/>
    </location>
</feature>
<organism evidence="7 8">
    <name type="scientific">Embleya hyalina</name>
    <dbReference type="NCBI Taxonomy" id="516124"/>
    <lineage>
        <taxon>Bacteria</taxon>
        <taxon>Bacillati</taxon>
        <taxon>Actinomycetota</taxon>
        <taxon>Actinomycetes</taxon>
        <taxon>Kitasatosporales</taxon>
        <taxon>Streptomycetaceae</taxon>
        <taxon>Embleya</taxon>
    </lineage>
</organism>
<evidence type="ECO:0000256" key="2">
    <source>
        <dbReference type="ARBA" id="ARBA00023125"/>
    </source>
</evidence>
<dbReference type="Gene3D" id="1.10.443.10">
    <property type="entry name" value="Intergrase catalytic core"/>
    <property type="match status" value="1"/>
</dbReference>
<dbReference type="Proteomes" id="UP000286931">
    <property type="component" value="Unassembled WGS sequence"/>
</dbReference>
<dbReference type="PANTHER" id="PTHR30349">
    <property type="entry name" value="PHAGE INTEGRASE-RELATED"/>
    <property type="match status" value="1"/>
</dbReference>
<dbReference type="SUPFAM" id="SSF56349">
    <property type="entry name" value="DNA breaking-rejoining enzymes"/>
    <property type="match status" value="1"/>
</dbReference>
<dbReference type="Pfam" id="PF00589">
    <property type="entry name" value="Phage_integrase"/>
    <property type="match status" value="1"/>
</dbReference>
<dbReference type="InterPro" id="IPR011010">
    <property type="entry name" value="DNA_brk_join_enz"/>
</dbReference>
<evidence type="ECO:0000259" key="5">
    <source>
        <dbReference type="PROSITE" id="PS51898"/>
    </source>
</evidence>
<gene>
    <name evidence="7" type="primary">xerD</name>
    <name evidence="7" type="ORF">EHYA_08173</name>
</gene>
<keyword evidence="8" id="KW-1185">Reference proteome</keyword>
<dbReference type="EMBL" id="BIFH01000039">
    <property type="protein sequence ID" value="GCE00448.1"/>
    <property type="molecule type" value="Genomic_DNA"/>
</dbReference>
<sequence length="308" mass="31960">MTWVCGMWCFGPQNGGVETVVEEYLGYSGLRRGLAGNTLAAYRRDLGRYLLYLRGLGVEQLGGVRSADVRGFGEALRAEGLAPASVARALVAVRGVHAFAVRAGWVAVDVACGVAPPPVAPARRRGDVLSPESVEALFVAASAAAEPFGLRDRALLEVLYGCGARVSEAVGADLSDVDLAAGTIGLRGSGGRRRVVPLGASALAALDAYVIRARPELAASGSGGAAVFLNARGGRLSRQSGWAVLADAAGRGAPERGISPRTLRSSFATHLLDGGADVRVVQELLGHSSVSTTRVYVRETPGEPHQMY</sequence>
<dbReference type="InterPro" id="IPR002104">
    <property type="entry name" value="Integrase_catalytic"/>
</dbReference>
<dbReference type="InterPro" id="IPR044068">
    <property type="entry name" value="CB"/>
</dbReference>
<protein>
    <submittedName>
        <fullName evidence="7">Tyrosine recombinase XerD</fullName>
    </submittedName>
</protein>
<evidence type="ECO:0000256" key="4">
    <source>
        <dbReference type="PROSITE-ProRule" id="PRU01248"/>
    </source>
</evidence>
<name>A0A401Z0T8_9ACTN</name>
<dbReference type="GO" id="GO:0003677">
    <property type="term" value="F:DNA binding"/>
    <property type="evidence" value="ECO:0007669"/>
    <property type="project" value="UniProtKB-UniRule"/>
</dbReference>
<dbReference type="InterPro" id="IPR010998">
    <property type="entry name" value="Integrase_recombinase_N"/>
</dbReference>
<keyword evidence="2 4" id="KW-0238">DNA-binding</keyword>
<dbReference type="PROSITE" id="PS51898">
    <property type="entry name" value="TYR_RECOMBINASE"/>
    <property type="match status" value="1"/>
</dbReference>
<accession>A0A401Z0T8</accession>
<keyword evidence="1" id="KW-0229">DNA integration</keyword>
<dbReference type="InterPro" id="IPR050090">
    <property type="entry name" value="Tyrosine_recombinase_XerCD"/>
</dbReference>
<dbReference type="Pfam" id="PF02899">
    <property type="entry name" value="Phage_int_SAM_1"/>
    <property type="match status" value="1"/>
</dbReference>
<feature type="domain" description="Tyr recombinase" evidence="5">
    <location>
        <begin position="124"/>
        <end position="308"/>
    </location>
</feature>
<dbReference type="PROSITE" id="PS51900">
    <property type="entry name" value="CB"/>
    <property type="match status" value="1"/>
</dbReference>
<comment type="caution">
    <text evidence="7">The sequence shown here is derived from an EMBL/GenBank/DDBJ whole genome shotgun (WGS) entry which is preliminary data.</text>
</comment>